<keyword evidence="3" id="KW-1185">Reference proteome</keyword>
<name>A0A0N1HZU0_LEPSE</name>
<gene>
    <name evidence="2" type="ORF">ABL78_7256</name>
</gene>
<dbReference type="CDD" id="cd17039">
    <property type="entry name" value="Ubl_ubiquitin_like"/>
    <property type="match status" value="1"/>
</dbReference>
<feature type="compositionally biased region" description="Basic and acidic residues" evidence="1">
    <location>
        <begin position="966"/>
        <end position="976"/>
    </location>
</feature>
<feature type="region of interest" description="Disordered" evidence="1">
    <location>
        <begin position="930"/>
        <end position="991"/>
    </location>
</feature>
<dbReference type="OrthoDB" id="267927at2759"/>
<feature type="region of interest" description="Disordered" evidence="1">
    <location>
        <begin position="696"/>
        <end position="719"/>
    </location>
</feature>
<dbReference type="OMA" id="VQPAAWQ"/>
<dbReference type="Proteomes" id="UP000038009">
    <property type="component" value="Unassembled WGS sequence"/>
</dbReference>
<feature type="region of interest" description="Disordered" evidence="1">
    <location>
        <begin position="307"/>
        <end position="363"/>
    </location>
</feature>
<feature type="region of interest" description="Disordered" evidence="1">
    <location>
        <begin position="770"/>
        <end position="793"/>
    </location>
</feature>
<feature type="compositionally biased region" description="Basic and acidic residues" evidence="1">
    <location>
        <begin position="336"/>
        <end position="353"/>
    </location>
</feature>
<dbReference type="AlphaFoldDB" id="A0A0N1HZU0"/>
<evidence type="ECO:0008006" key="4">
    <source>
        <dbReference type="Google" id="ProtNLM"/>
    </source>
</evidence>
<feature type="compositionally biased region" description="Basic residues" evidence="1">
    <location>
        <begin position="78"/>
        <end position="88"/>
    </location>
</feature>
<sequence length="1020" mass="107114">MAPDAARAPPLELQGPPRYLRERGLTPSPAATAARRQRSALRATNEDSISAHSKKNHKKGRKTASHTPSSRALPTPRQAHHPPGHSRHSHDEVRKHSRSKQRGGTGEASEQMKDGKIEGAVSVKEEQVHGRGTVVAPALDALSELHTATTETGVTATPSAPAYALGEQNVEQTMLQSPQQHPVRNACDALSPVGLPSEHSRPTPGGTRLGGAAAMGGAASEADIRAPPPRARSPGHRRDPHSSLDPAGRAVDRVSSQTLLDGASGEHSHGHGNSVDVGAGVKLAVPVLSAHSCVGSACRVPAALGESGPPGPAAWDPAQLRDHGDAHAPIPHRHTGHDGELQEEGGHKWESSHPRRSSGVSASPFGTELLSAAQQPSHRPAGSIQNSSHRFGVPFSTSGAAANRAPPLSGVAATAAGGMRFSASQQLTGTSPILKSFVAESFNSYLPGYSTVLGSGVPTDSMRRVRAAAGSFDRSTNLLKKTKQDEAAVELEVAVLAEPVEELPPHDILERYDALLKRYETQRRRAASNNDVSDMAALFSLVVHITLPSRMTAPASEVDAEAVGGGKGSQQQQPVTIGDVKAEVTLRTGIPSLQQCLVYEAMSLQDALPVHLLLSADADWDDSNDADGNCLRLLCVPLKANAGSQWPSPRRRHSTIAAGASETRVTAALEVNRAEAGEDVDDLKSLLLLSPARRGVSTVKTAPPPPQQQQQLSSSTVEAAPSVRRGAVPFIFSKGTIASHTAARRKHSDAPGMERDAVALHIDRLRRRYFGDGSQDPSHGAAMQSSGNTRDYIPFHAPPRSRDDMLHAADELHPRGYMEHADPVVHTLQQRLLLTQLTAHSGSPANRHGARTAAGGDGMWVGLSQTENWDAAATLSDALIAALPAPPVRQSPSHHGGVAHVDEKKIATGPSAPAAAAARARFSVDPLPATTTAAAPTSRGAVGATGTTIPVLLRTPPHTQRSSPQDVRENPSTRDADTEDGGDGGVEESWLTSSHATAYSAKAMDKVEVALSHSLSTVSY</sequence>
<feature type="compositionally biased region" description="Basic residues" evidence="1">
    <location>
        <begin position="52"/>
        <end position="64"/>
    </location>
</feature>
<comment type="caution">
    <text evidence="2">The sequence shown here is derived from an EMBL/GenBank/DDBJ whole genome shotgun (WGS) entry which is preliminary data.</text>
</comment>
<proteinExistence type="predicted"/>
<organism evidence="2 3">
    <name type="scientific">Leptomonas seymouri</name>
    <dbReference type="NCBI Taxonomy" id="5684"/>
    <lineage>
        <taxon>Eukaryota</taxon>
        <taxon>Discoba</taxon>
        <taxon>Euglenozoa</taxon>
        <taxon>Kinetoplastea</taxon>
        <taxon>Metakinetoplastina</taxon>
        <taxon>Trypanosomatida</taxon>
        <taxon>Trypanosomatidae</taxon>
        <taxon>Leishmaniinae</taxon>
        <taxon>Leptomonas</taxon>
    </lineage>
</organism>
<accession>A0A0N1HZU0</accession>
<evidence type="ECO:0000313" key="3">
    <source>
        <dbReference type="Proteomes" id="UP000038009"/>
    </source>
</evidence>
<evidence type="ECO:0000256" key="1">
    <source>
        <dbReference type="SAM" id="MobiDB-lite"/>
    </source>
</evidence>
<feature type="region of interest" description="Disordered" evidence="1">
    <location>
        <begin position="191"/>
        <end position="250"/>
    </location>
</feature>
<feature type="compositionally biased region" description="Acidic residues" evidence="1">
    <location>
        <begin position="977"/>
        <end position="986"/>
    </location>
</feature>
<feature type="compositionally biased region" description="Basic and acidic residues" evidence="1">
    <location>
        <begin position="110"/>
        <end position="129"/>
    </location>
</feature>
<feature type="compositionally biased region" description="Low complexity" evidence="1">
    <location>
        <begin position="210"/>
        <end position="221"/>
    </location>
</feature>
<evidence type="ECO:0000313" key="2">
    <source>
        <dbReference type="EMBL" id="KPI83705.1"/>
    </source>
</evidence>
<dbReference type="EMBL" id="LJSK01000336">
    <property type="protein sequence ID" value="KPI83705.1"/>
    <property type="molecule type" value="Genomic_DNA"/>
</dbReference>
<feature type="region of interest" description="Disordered" evidence="1">
    <location>
        <begin position="1"/>
        <end position="130"/>
    </location>
</feature>
<reference evidence="2 3" key="1">
    <citation type="journal article" date="2015" name="PLoS Pathog.">
        <title>Leptomonas seymouri: Adaptations to the Dixenous Life Cycle Analyzed by Genome Sequencing, Transcriptome Profiling and Co-infection with Leishmania donovani.</title>
        <authorList>
            <person name="Kraeva N."/>
            <person name="Butenko A."/>
            <person name="Hlavacova J."/>
            <person name="Kostygov A."/>
            <person name="Myskova J."/>
            <person name="Grybchuk D."/>
            <person name="Lestinova T."/>
            <person name="Votypka J."/>
            <person name="Volf P."/>
            <person name="Opperdoes F."/>
            <person name="Flegontov P."/>
            <person name="Lukes J."/>
            <person name="Yurchenko V."/>
        </authorList>
    </citation>
    <scope>NUCLEOTIDE SEQUENCE [LARGE SCALE GENOMIC DNA]</scope>
    <source>
        <strain evidence="2 3">ATCC 30220</strain>
    </source>
</reference>
<protein>
    <recommendedName>
        <fullName evidence="4">Ubiquitin-like domain-containing protein</fullName>
    </recommendedName>
</protein>
<dbReference type="VEuPathDB" id="TriTrypDB:Lsey_0336_0050"/>